<sequence length="212" mass="22781">MKKINQYIDNVFTKQDEVLGGVIKSIEEHGMRQISVPPASGKLLTMLVSISGAKNILEIGALGGYSGICLARGFGSEGKLTSLELEESYAELAKSNLSKAGFENQVNYLTGPALESLNKLSESSESFDFFFIDADKGNYKNYLEACIKLAEPGAIIVADNVLAGGSVADSAIEPRQNTEIMKSFNETVVKHPQLESLLLPVGDGMTVSQVKK</sequence>
<protein>
    <submittedName>
        <fullName evidence="4">O-methyltransferase</fullName>
    </submittedName>
</protein>
<keyword evidence="1 4" id="KW-0489">Methyltransferase</keyword>
<dbReference type="InterPro" id="IPR002935">
    <property type="entry name" value="SAM_O-MeTrfase"/>
</dbReference>
<gene>
    <name evidence="4" type="ORF">DP120_08415</name>
</gene>
<evidence type="ECO:0000256" key="2">
    <source>
        <dbReference type="ARBA" id="ARBA00022679"/>
    </source>
</evidence>
<dbReference type="Proteomes" id="UP000251002">
    <property type="component" value="Unassembled WGS sequence"/>
</dbReference>
<evidence type="ECO:0000313" key="4">
    <source>
        <dbReference type="EMBL" id="RAZ79617.1"/>
    </source>
</evidence>
<reference evidence="4 5" key="1">
    <citation type="submission" date="2018-06" db="EMBL/GenBank/DDBJ databases">
        <title>The draft genome sequences of strains SCU63 and S1.</title>
        <authorList>
            <person name="Gan L."/>
        </authorList>
    </citation>
    <scope>NUCLEOTIDE SEQUENCE [LARGE SCALE GENOMIC DNA]</scope>
    <source>
        <strain evidence="4 5">SCU63</strain>
    </source>
</reference>
<dbReference type="GO" id="GO:0032259">
    <property type="term" value="P:methylation"/>
    <property type="evidence" value="ECO:0007669"/>
    <property type="project" value="UniProtKB-KW"/>
</dbReference>
<comment type="caution">
    <text evidence="4">The sequence shown here is derived from an EMBL/GenBank/DDBJ whole genome shotgun (WGS) entry which is preliminary data.</text>
</comment>
<dbReference type="Gene3D" id="3.40.50.150">
    <property type="entry name" value="Vaccinia Virus protein VP39"/>
    <property type="match status" value="1"/>
</dbReference>
<dbReference type="GO" id="GO:0008171">
    <property type="term" value="F:O-methyltransferase activity"/>
    <property type="evidence" value="ECO:0007669"/>
    <property type="project" value="InterPro"/>
</dbReference>
<keyword evidence="2 4" id="KW-0808">Transferase</keyword>
<dbReference type="PANTHER" id="PTHR10509:SF14">
    <property type="entry name" value="CAFFEOYL-COA O-METHYLTRANSFERASE 3-RELATED"/>
    <property type="match status" value="1"/>
</dbReference>
<dbReference type="SUPFAM" id="SSF53335">
    <property type="entry name" value="S-adenosyl-L-methionine-dependent methyltransferases"/>
    <property type="match status" value="1"/>
</dbReference>
<keyword evidence="3" id="KW-0949">S-adenosyl-L-methionine</keyword>
<organism evidence="4 5">
    <name type="scientific">Planococcus halotolerans</name>
    <dbReference type="NCBI Taxonomy" id="2233542"/>
    <lineage>
        <taxon>Bacteria</taxon>
        <taxon>Bacillati</taxon>
        <taxon>Bacillota</taxon>
        <taxon>Bacilli</taxon>
        <taxon>Bacillales</taxon>
        <taxon>Caryophanaceae</taxon>
        <taxon>Planococcus</taxon>
    </lineage>
</organism>
<dbReference type="EMBL" id="QLZR01000002">
    <property type="protein sequence ID" value="RAZ79617.1"/>
    <property type="molecule type" value="Genomic_DNA"/>
</dbReference>
<dbReference type="AlphaFoldDB" id="A0A365L2L7"/>
<dbReference type="InterPro" id="IPR029063">
    <property type="entry name" value="SAM-dependent_MTases_sf"/>
</dbReference>
<evidence type="ECO:0000256" key="3">
    <source>
        <dbReference type="ARBA" id="ARBA00022691"/>
    </source>
</evidence>
<keyword evidence="5" id="KW-1185">Reference proteome</keyword>
<dbReference type="PROSITE" id="PS51682">
    <property type="entry name" value="SAM_OMT_I"/>
    <property type="match status" value="1"/>
</dbReference>
<dbReference type="PANTHER" id="PTHR10509">
    <property type="entry name" value="O-METHYLTRANSFERASE-RELATED"/>
    <property type="match status" value="1"/>
</dbReference>
<name>A0A365L2L7_9BACL</name>
<dbReference type="InterPro" id="IPR050362">
    <property type="entry name" value="Cation-dep_OMT"/>
</dbReference>
<dbReference type="Pfam" id="PF01596">
    <property type="entry name" value="Methyltransf_3"/>
    <property type="match status" value="1"/>
</dbReference>
<evidence type="ECO:0000256" key="1">
    <source>
        <dbReference type="ARBA" id="ARBA00022603"/>
    </source>
</evidence>
<evidence type="ECO:0000313" key="5">
    <source>
        <dbReference type="Proteomes" id="UP000251002"/>
    </source>
</evidence>
<proteinExistence type="predicted"/>
<accession>A0A365L2L7</accession>
<dbReference type="GO" id="GO:0008757">
    <property type="term" value="F:S-adenosylmethionine-dependent methyltransferase activity"/>
    <property type="evidence" value="ECO:0007669"/>
    <property type="project" value="TreeGrafter"/>
</dbReference>
<dbReference type="RefSeq" id="WP_112223185.1">
    <property type="nucleotide sequence ID" value="NZ_CP196859.1"/>
</dbReference>